<reference evidence="3" key="1">
    <citation type="submission" date="2023-03" db="EMBL/GenBank/DDBJ databases">
        <title>Massive genome expansion in bonnet fungi (Mycena s.s.) driven by repeated elements and novel gene families across ecological guilds.</title>
        <authorList>
            <consortium name="Lawrence Berkeley National Laboratory"/>
            <person name="Harder C.B."/>
            <person name="Miyauchi S."/>
            <person name="Viragh M."/>
            <person name="Kuo A."/>
            <person name="Thoen E."/>
            <person name="Andreopoulos B."/>
            <person name="Lu D."/>
            <person name="Skrede I."/>
            <person name="Drula E."/>
            <person name="Henrissat B."/>
            <person name="Morin E."/>
            <person name="Kohler A."/>
            <person name="Barry K."/>
            <person name="LaButti K."/>
            <person name="Morin E."/>
            <person name="Salamov A."/>
            <person name="Lipzen A."/>
            <person name="Mereny Z."/>
            <person name="Hegedus B."/>
            <person name="Baldrian P."/>
            <person name="Stursova M."/>
            <person name="Weitz H."/>
            <person name="Taylor A."/>
            <person name="Grigoriev I.V."/>
            <person name="Nagy L.G."/>
            <person name="Martin F."/>
            <person name="Kauserud H."/>
        </authorList>
    </citation>
    <scope>NUCLEOTIDE SEQUENCE</scope>
    <source>
        <strain evidence="3">CBHHK188m</strain>
    </source>
</reference>
<keyword evidence="4" id="KW-1185">Reference proteome</keyword>
<protein>
    <recommendedName>
        <fullName evidence="2">RNase H type-1 domain-containing protein</fullName>
    </recommendedName>
</protein>
<gene>
    <name evidence="3" type="ORF">DFH07DRAFT_693167</name>
</gene>
<evidence type="ECO:0000256" key="1">
    <source>
        <dbReference type="SAM" id="Phobius"/>
    </source>
</evidence>
<dbReference type="Gene3D" id="3.30.420.10">
    <property type="entry name" value="Ribonuclease H-like superfamily/Ribonuclease H"/>
    <property type="match status" value="1"/>
</dbReference>
<comment type="caution">
    <text evidence="3">The sequence shown here is derived from an EMBL/GenBank/DDBJ whole genome shotgun (WGS) entry which is preliminary data.</text>
</comment>
<dbReference type="AlphaFoldDB" id="A0AAD7I925"/>
<evidence type="ECO:0000313" key="4">
    <source>
        <dbReference type="Proteomes" id="UP001215280"/>
    </source>
</evidence>
<dbReference type="GO" id="GO:0003676">
    <property type="term" value="F:nucleic acid binding"/>
    <property type="evidence" value="ECO:0007669"/>
    <property type="project" value="InterPro"/>
</dbReference>
<feature type="transmembrane region" description="Helical" evidence="1">
    <location>
        <begin position="26"/>
        <end position="47"/>
    </location>
</feature>
<name>A0AAD7I925_9AGAR</name>
<dbReference type="EMBL" id="JARJLG010000141">
    <property type="protein sequence ID" value="KAJ7737794.1"/>
    <property type="molecule type" value="Genomic_DNA"/>
</dbReference>
<accession>A0AAD7I925</accession>
<evidence type="ECO:0000259" key="2">
    <source>
        <dbReference type="Pfam" id="PF00075"/>
    </source>
</evidence>
<sequence>LPNETELDKILIETLAAGKDTTKKSFILFGSVLAVTTPTAVVICGYCKSSGKHTAQAGAAMFFGNNSALNNFVRVWGQQNNARADLVALLLAVQRAPKTKSLIISTRSEYAIRSITDYAYKNDACGWTCVNGDILKSITGWIQCRTAPIHFNHIK</sequence>
<dbReference type="Pfam" id="PF00075">
    <property type="entry name" value="RNase_H"/>
    <property type="match status" value="1"/>
</dbReference>
<dbReference type="InterPro" id="IPR012337">
    <property type="entry name" value="RNaseH-like_sf"/>
</dbReference>
<evidence type="ECO:0000313" key="3">
    <source>
        <dbReference type="EMBL" id="KAJ7737794.1"/>
    </source>
</evidence>
<dbReference type="InterPro" id="IPR002156">
    <property type="entry name" value="RNaseH_domain"/>
</dbReference>
<organism evidence="3 4">
    <name type="scientific">Mycena maculata</name>
    <dbReference type="NCBI Taxonomy" id="230809"/>
    <lineage>
        <taxon>Eukaryota</taxon>
        <taxon>Fungi</taxon>
        <taxon>Dikarya</taxon>
        <taxon>Basidiomycota</taxon>
        <taxon>Agaricomycotina</taxon>
        <taxon>Agaricomycetes</taxon>
        <taxon>Agaricomycetidae</taxon>
        <taxon>Agaricales</taxon>
        <taxon>Marasmiineae</taxon>
        <taxon>Mycenaceae</taxon>
        <taxon>Mycena</taxon>
    </lineage>
</organism>
<feature type="non-terminal residue" evidence="3">
    <location>
        <position position="155"/>
    </location>
</feature>
<keyword evidence="1" id="KW-0812">Transmembrane</keyword>
<proteinExistence type="predicted"/>
<dbReference type="GO" id="GO:0004523">
    <property type="term" value="F:RNA-DNA hybrid ribonuclease activity"/>
    <property type="evidence" value="ECO:0007669"/>
    <property type="project" value="InterPro"/>
</dbReference>
<dbReference type="Proteomes" id="UP001215280">
    <property type="component" value="Unassembled WGS sequence"/>
</dbReference>
<dbReference type="SUPFAM" id="SSF53098">
    <property type="entry name" value="Ribonuclease H-like"/>
    <property type="match status" value="1"/>
</dbReference>
<keyword evidence="1" id="KW-1133">Transmembrane helix</keyword>
<feature type="non-terminal residue" evidence="3">
    <location>
        <position position="1"/>
    </location>
</feature>
<keyword evidence="1" id="KW-0472">Membrane</keyword>
<feature type="domain" description="RNase H type-1" evidence="2">
    <location>
        <begin position="50"/>
        <end position="155"/>
    </location>
</feature>
<dbReference type="InterPro" id="IPR036397">
    <property type="entry name" value="RNaseH_sf"/>
</dbReference>